<evidence type="ECO:0000256" key="1">
    <source>
        <dbReference type="SAM" id="MobiDB-lite"/>
    </source>
</evidence>
<accession>A0ABR6N7M5</accession>
<organism evidence="2 3">
    <name type="scientific">Sphingomonas endophytica</name>
    <dbReference type="NCBI Taxonomy" id="869719"/>
    <lineage>
        <taxon>Bacteria</taxon>
        <taxon>Pseudomonadati</taxon>
        <taxon>Pseudomonadota</taxon>
        <taxon>Alphaproteobacteria</taxon>
        <taxon>Sphingomonadales</taxon>
        <taxon>Sphingomonadaceae</taxon>
        <taxon>Sphingomonas</taxon>
    </lineage>
</organism>
<reference evidence="2 3" key="1">
    <citation type="submission" date="2020-08" db="EMBL/GenBank/DDBJ databases">
        <title>Genomic Encyclopedia of Type Strains, Phase IV (KMG-IV): sequencing the most valuable type-strain genomes for metagenomic binning, comparative biology and taxonomic classification.</title>
        <authorList>
            <person name="Goeker M."/>
        </authorList>
    </citation>
    <scope>NUCLEOTIDE SEQUENCE [LARGE SCALE GENOMIC DNA]</scope>
    <source>
        <strain evidence="2 3">DSM 101535</strain>
    </source>
</reference>
<dbReference type="EMBL" id="JACIJN010000008">
    <property type="protein sequence ID" value="MBB5726534.1"/>
    <property type="molecule type" value="Genomic_DNA"/>
</dbReference>
<keyword evidence="3" id="KW-1185">Reference proteome</keyword>
<comment type="caution">
    <text evidence="2">The sequence shown here is derived from an EMBL/GenBank/DDBJ whole genome shotgun (WGS) entry which is preliminary data.</text>
</comment>
<sequence>MPYGKGDEHPPAVLPLDLGGGRIAIYASGTTDTLDKTGVPPAGVDGKAVDDILYKKGAIPQFLYAENPLSRAASCSGGGVRRRQGRGNRVAIRSW</sequence>
<evidence type="ECO:0000313" key="2">
    <source>
        <dbReference type="EMBL" id="MBB5726534.1"/>
    </source>
</evidence>
<proteinExistence type="predicted"/>
<feature type="region of interest" description="Disordered" evidence="1">
    <location>
        <begin position="74"/>
        <end position="95"/>
    </location>
</feature>
<gene>
    <name evidence="2" type="ORF">FHS97_002477</name>
</gene>
<dbReference type="Proteomes" id="UP000560131">
    <property type="component" value="Unassembled WGS sequence"/>
</dbReference>
<evidence type="ECO:0008006" key="4">
    <source>
        <dbReference type="Google" id="ProtNLM"/>
    </source>
</evidence>
<evidence type="ECO:0000313" key="3">
    <source>
        <dbReference type="Proteomes" id="UP000560131"/>
    </source>
</evidence>
<name>A0ABR6N7M5_9SPHN</name>
<dbReference type="RefSeq" id="WP_184038036.1">
    <property type="nucleotide sequence ID" value="NZ_BAABAR010000019.1"/>
</dbReference>
<protein>
    <recommendedName>
        <fullName evidence="4">Fe/B12 periplasmic-binding domain-containing protein</fullName>
    </recommendedName>
</protein>